<dbReference type="InterPro" id="IPR050388">
    <property type="entry name" value="ABC_Ni/Peptide_Import"/>
</dbReference>
<comment type="subcellular location">
    <subcellularLocation>
        <location evidence="1">Cell membrane</location>
        <topology evidence="1">Peripheral membrane protein</topology>
    </subcellularLocation>
</comment>
<dbReference type="PANTHER" id="PTHR43297">
    <property type="entry name" value="OLIGOPEPTIDE TRANSPORT ATP-BINDING PROTEIN APPD"/>
    <property type="match status" value="1"/>
</dbReference>
<dbReference type="NCBIfam" id="TIGR01727">
    <property type="entry name" value="oligo_HPY"/>
    <property type="match status" value="1"/>
</dbReference>
<accession>A0ABR9ZS23</accession>
<evidence type="ECO:0000256" key="4">
    <source>
        <dbReference type="ARBA" id="ARBA00022475"/>
    </source>
</evidence>
<dbReference type="SMART" id="SM00382">
    <property type="entry name" value="AAA"/>
    <property type="match status" value="1"/>
</dbReference>
<dbReference type="CDD" id="cd03257">
    <property type="entry name" value="ABC_NikE_OppD_transporters"/>
    <property type="match status" value="1"/>
</dbReference>
<protein>
    <submittedName>
        <fullName evidence="9">ABC transporter ATP-binding protein</fullName>
    </submittedName>
</protein>
<reference evidence="9 10" key="1">
    <citation type="submission" date="2020-11" db="EMBL/GenBank/DDBJ databases">
        <title>Fusibacter basophilias sp. nov.</title>
        <authorList>
            <person name="Qiu D."/>
        </authorList>
    </citation>
    <scope>NUCLEOTIDE SEQUENCE [LARGE SCALE GENOMIC DNA]</scope>
    <source>
        <strain evidence="9 10">Q10-2</strain>
    </source>
</reference>
<comment type="similarity">
    <text evidence="2">Belongs to the ABC transporter superfamily.</text>
</comment>
<evidence type="ECO:0000313" key="10">
    <source>
        <dbReference type="Proteomes" id="UP000614200"/>
    </source>
</evidence>
<evidence type="ECO:0000256" key="1">
    <source>
        <dbReference type="ARBA" id="ARBA00004202"/>
    </source>
</evidence>
<dbReference type="GO" id="GO:0005524">
    <property type="term" value="F:ATP binding"/>
    <property type="evidence" value="ECO:0007669"/>
    <property type="project" value="UniProtKB-KW"/>
</dbReference>
<evidence type="ECO:0000313" key="9">
    <source>
        <dbReference type="EMBL" id="MBF4693265.1"/>
    </source>
</evidence>
<dbReference type="Gene3D" id="3.40.50.300">
    <property type="entry name" value="P-loop containing nucleotide triphosphate hydrolases"/>
    <property type="match status" value="1"/>
</dbReference>
<dbReference type="RefSeq" id="WP_194701508.1">
    <property type="nucleotide sequence ID" value="NZ_JADKNH010000005.1"/>
</dbReference>
<comment type="caution">
    <text evidence="9">The sequence shown here is derived from an EMBL/GenBank/DDBJ whole genome shotgun (WGS) entry which is preliminary data.</text>
</comment>
<dbReference type="Pfam" id="PF00005">
    <property type="entry name" value="ABC_tran"/>
    <property type="match status" value="1"/>
</dbReference>
<dbReference type="InterPro" id="IPR013563">
    <property type="entry name" value="Oligopep_ABC_C"/>
</dbReference>
<evidence type="ECO:0000256" key="2">
    <source>
        <dbReference type="ARBA" id="ARBA00005417"/>
    </source>
</evidence>
<keyword evidence="4" id="KW-1003">Cell membrane</keyword>
<evidence type="ECO:0000256" key="5">
    <source>
        <dbReference type="ARBA" id="ARBA00022741"/>
    </source>
</evidence>
<dbReference type="SUPFAM" id="SSF52540">
    <property type="entry name" value="P-loop containing nucleoside triphosphate hydrolases"/>
    <property type="match status" value="1"/>
</dbReference>
<dbReference type="Proteomes" id="UP000614200">
    <property type="component" value="Unassembled WGS sequence"/>
</dbReference>
<organism evidence="9 10">
    <name type="scientific">Fusibacter ferrireducens</name>
    <dbReference type="NCBI Taxonomy" id="2785058"/>
    <lineage>
        <taxon>Bacteria</taxon>
        <taxon>Bacillati</taxon>
        <taxon>Bacillota</taxon>
        <taxon>Clostridia</taxon>
        <taxon>Eubacteriales</taxon>
        <taxon>Eubacteriales Family XII. Incertae Sedis</taxon>
        <taxon>Fusibacter</taxon>
    </lineage>
</organism>
<dbReference type="InterPro" id="IPR003439">
    <property type="entry name" value="ABC_transporter-like_ATP-bd"/>
</dbReference>
<dbReference type="InterPro" id="IPR027417">
    <property type="entry name" value="P-loop_NTPase"/>
</dbReference>
<evidence type="ECO:0000259" key="8">
    <source>
        <dbReference type="PROSITE" id="PS50893"/>
    </source>
</evidence>
<name>A0ABR9ZS23_9FIRM</name>
<evidence type="ECO:0000256" key="3">
    <source>
        <dbReference type="ARBA" id="ARBA00022448"/>
    </source>
</evidence>
<dbReference type="EMBL" id="JADKNH010000005">
    <property type="protein sequence ID" value="MBF4693265.1"/>
    <property type="molecule type" value="Genomic_DNA"/>
</dbReference>
<dbReference type="Pfam" id="PF08352">
    <property type="entry name" value="oligo_HPY"/>
    <property type="match status" value="1"/>
</dbReference>
<feature type="domain" description="ABC transporter" evidence="8">
    <location>
        <begin position="6"/>
        <end position="258"/>
    </location>
</feature>
<keyword evidence="7" id="KW-0472">Membrane</keyword>
<dbReference type="InterPro" id="IPR003593">
    <property type="entry name" value="AAA+_ATPase"/>
</dbReference>
<gene>
    <name evidence="9" type="ORF">ISU02_09045</name>
</gene>
<keyword evidence="6 9" id="KW-0067">ATP-binding</keyword>
<keyword evidence="10" id="KW-1185">Reference proteome</keyword>
<keyword evidence="5" id="KW-0547">Nucleotide-binding</keyword>
<sequence>MNETVVEIQNLKTYFETEKGFNPAVDGVSMILESGKIMGLVGESGSGKSMTAMSILGLIPKPFGQILPESKILFEGDDLTKLSEKELAKIRGNKIAMIFQEPMTSLNPVYTIGKQLMEPLRLHKNLSKREAKVLALKYLEQVRIPDAAKRFASYPHQLSGGLRQRVMIAMALTCEPKLIIADEPTTALDVTIQAQILELLKDIQVRLNTAILFITHDLGVVAELCDDVCVMYAGEVVEKCDADRLFETPMHPYTIGLLKSLPKIDDDVEELYSIEGMVPNLIHVPTGCRFAPRCDKSKRICFDALPPRILIDKQHEVLCWQYDEGAWSNE</sequence>
<evidence type="ECO:0000256" key="6">
    <source>
        <dbReference type="ARBA" id="ARBA00022840"/>
    </source>
</evidence>
<proteinExistence type="inferred from homology"/>
<evidence type="ECO:0000256" key="7">
    <source>
        <dbReference type="ARBA" id="ARBA00023136"/>
    </source>
</evidence>
<dbReference type="PROSITE" id="PS50893">
    <property type="entry name" value="ABC_TRANSPORTER_2"/>
    <property type="match status" value="1"/>
</dbReference>
<dbReference type="PANTHER" id="PTHR43297:SF2">
    <property type="entry name" value="DIPEPTIDE TRANSPORT ATP-BINDING PROTEIN DPPD"/>
    <property type="match status" value="1"/>
</dbReference>
<keyword evidence="3" id="KW-0813">Transport</keyword>